<evidence type="ECO:0000256" key="3">
    <source>
        <dbReference type="ARBA" id="ARBA00001941"/>
    </source>
</evidence>
<evidence type="ECO:0000256" key="2">
    <source>
        <dbReference type="ARBA" id="ARBA00001936"/>
    </source>
</evidence>
<comment type="cofactor">
    <cofactor evidence="5">
        <name>Fe(2+)</name>
        <dbReference type="ChEBI" id="CHEBI:29033"/>
    </cofactor>
</comment>
<name>A0A317KZF0_9BACI</name>
<organism evidence="15 16">
    <name type="scientific">Gracilibacillus dipsosauri</name>
    <dbReference type="NCBI Taxonomy" id="178340"/>
    <lineage>
        <taxon>Bacteria</taxon>
        <taxon>Bacillati</taxon>
        <taxon>Bacillota</taxon>
        <taxon>Bacilli</taxon>
        <taxon>Bacillales</taxon>
        <taxon>Bacillaceae</taxon>
        <taxon>Gracilibacillus</taxon>
    </lineage>
</organism>
<feature type="binding site" evidence="14">
    <location>
        <position position="177"/>
    </location>
    <ligand>
        <name>substrate</name>
    </ligand>
</feature>
<comment type="pathway">
    <text evidence="10">Carbohydrate degradation.</text>
</comment>
<dbReference type="Pfam" id="PF00834">
    <property type="entry name" value="Ribul_P_3_epim"/>
    <property type="match status" value="1"/>
</dbReference>
<dbReference type="GO" id="GO:0046872">
    <property type="term" value="F:metal ion binding"/>
    <property type="evidence" value="ECO:0007669"/>
    <property type="project" value="UniProtKB-UniRule"/>
</dbReference>
<feature type="binding site" evidence="10 13">
    <location>
        <position position="66"/>
    </location>
    <ligand>
        <name>a divalent metal cation</name>
        <dbReference type="ChEBI" id="CHEBI:60240"/>
    </ligand>
</feature>
<dbReference type="Proteomes" id="UP000245624">
    <property type="component" value="Unassembled WGS sequence"/>
</dbReference>
<dbReference type="InterPro" id="IPR011060">
    <property type="entry name" value="RibuloseP-bd_barrel"/>
</dbReference>
<evidence type="ECO:0000256" key="11">
    <source>
        <dbReference type="PIRNR" id="PIRNR001461"/>
    </source>
</evidence>
<keyword evidence="13" id="KW-0464">Manganese</keyword>
<evidence type="ECO:0000256" key="8">
    <source>
        <dbReference type="ARBA" id="ARBA00022723"/>
    </source>
</evidence>
<dbReference type="NCBIfam" id="NF004076">
    <property type="entry name" value="PRK05581.1-4"/>
    <property type="match status" value="1"/>
</dbReference>
<dbReference type="EC" id="5.1.3.1" evidence="7 10"/>
<comment type="catalytic activity">
    <reaction evidence="1 10 11">
        <text>D-ribulose 5-phosphate = D-xylulose 5-phosphate</text>
        <dbReference type="Rhea" id="RHEA:13677"/>
        <dbReference type="ChEBI" id="CHEBI:57737"/>
        <dbReference type="ChEBI" id="CHEBI:58121"/>
        <dbReference type="EC" id="5.1.3.1"/>
    </reaction>
</comment>
<dbReference type="EMBL" id="QGTD01000008">
    <property type="protein sequence ID" value="PWU68911.1"/>
    <property type="molecule type" value="Genomic_DNA"/>
</dbReference>
<evidence type="ECO:0000256" key="6">
    <source>
        <dbReference type="ARBA" id="ARBA00009541"/>
    </source>
</evidence>
<dbReference type="NCBIfam" id="TIGR01163">
    <property type="entry name" value="rpe"/>
    <property type="match status" value="1"/>
</dbReference>
<comment type="cofactor">
    <cofactor evidence="2">
        <name>Mn(2+)</name>
        <dbReference type="ChEBI" id="CHEBI:29035"/>
    </cofactor>
</comment>
<evidence type="ECO:0000256" key="7">
    <source>
        <dbReference type="ARBA" id="ARBA00013188"/>
    </source>
</evidence>
<dbReference type="GO" id="GO:0004750">
    <property type="term" value="F:D-ribulose-phosphate 3-epimerase activity"/>
    <property type="evidence" value="ECO:0007669"/>
    <property type="project" value="UniProtKB-UniRule"/>
</dbReference>
<feature type="binding site" evidence="10 14">
    <location>
        <position position="66"/>
    </location>
    <ligand>
        <name>substrate</name>
    </ligand>
</feature>
<feature type="binding site" evidence="10 13">
    <location>
        <position position="175"/>
    </location>
    <ligand>
        <name>a divalent metal cation</name>
        <dbReference type="ChEBI" id="CHEBI:60240"/>
    </ligand>
</feature>
<keyword evidence="8 10" id="KW-0479">Metal-binding</keyword>
<gene>
    <name evidence="10" type="primary">rpe</name>
    <name evidence="15" type="ORF">DLJ74_10890</name>
</gene>
<evidence type="ECO:0000256" key="10">
    <source>
        <dbReference type="HAMAP-Rule" id="MF_02227"/>
    </source>
</evidence>
<comment type="function">
    <text evidence="10">Catalyzes the reversible epimerization of D-ribulose 5-phosphate to D-xylulose 5-phosphate.</text>
</comment>
<dbReference type="GO" id="GO:0006098">
    <property type="term" value="P:pentose-phosphate shunt"/>
    <property type="evidence" value="ECO:0007669"/>
    <property type="project" value="UniProtKB-UniRule"/>
</dbReference>
<evidence type="ECO:0000256" key="13">
    <source>
        <dbReference type="PIRSR" id="PIRSR001461-2"/>
    </source>
</evidence>
<feature type="binding site" evidence="10 13">
    <location>
        <position position="35"/>
    </location>
    <ligand>
        <name>a divalent metal cation</name>
        <dbReference type="ChEBI" id="CHEBI:60240"/>
    </ligand>
</feature>
<evidence type="ECO:0000313" key="16">
    <source>
        <dbReference type="Proteomes" id="UP000245624"/>
    </source>
</evidence>
<dbReference type="AlphaFoldDB" id="A0A317KZF0"/>
<evidence type="ECO:0000256" key="5">
    <source>
        <dbReference type="ARBA" id="ARBA00001954"/>
    </source>
</evidence>
<evidence type="ECO:0000256" key="1">
    <source>
        <dbReference type="ARBA" id="ARBA00001782"/>
    </source>
</evidence>
<dbReference type="SUPFAM" id="SSF51366">
    <property type="entry name" value="Ribulose-phoshate binding barrel"/>
    <property type="match status" value="1"/>
</dbReference>
<reference evidence="15 16" key="1">
    <citation type="submission" date="2018-05" db="EMBL/GenBank/DDBJ databases">
        <title>Genomic analysis of Gracilibacillus dipsosauri DD1 reveals novel features of a salt-tolerant amylase.</title>
        <authorList>
            <person name="Deutch C.E."/>
            <person name="Yang S."/>
        </authorList>
    </citation>
    <scope>NUCLEOTIDE SEQUENCE [LARGE SCALE GENOMIC DNA]</scope>
    <source>
        <strain evidence="15 16">DD1</strain>
    </source>
</reference>
<evidence type="ECO:0000256" key="14">
    <source>
        <dbReference type="PIRSR" id="PIRSR001461-3"/>
    </source>
</evidence>
<comment type="caution">
    <text evidence="15">The sequence shown here is derived from an EMBL/GenBank/DDBJ whole genome shotgun (WGS) entry which is preliminary data.</text>
</comment>
<accession>A0A317KZF0</accession>
<comment type="similarity">
    <text evidence="6 10 11">Belongs to the ribulose-phosphate 3-epimerase family.</text>
</comment>
<evidence type="ECO:0000313" key="15">
    <source>
        <dbReference type="EMBL" id="PWU68911.1"/>
    </source>
</evidence>
<comment type="cofactor">
    <cofactor evidence="3">
        <name>Co(2+)</name>
        <dbReference type="ChEBI" id="CHEBI:48828"/>
    </cofactor>
</comment>
<dbReference type="GO" id="GO:0005737">
    <property type="term" value="C:cytoplasm"/>
    <property type="evidence" value="ECO:0007669"/>
    <property type="project" value="UniProtKB-ARBA"/>
</dbReference>
<feature type="binding site" evidence="10 13">
    <location>
        <position position="33"/>
    </location>
    <ligand>
        <name>a divalent metal cation</name>
        <dbReference type="ChEBI" id="CHEBI:60240"/>
    </ligand>
</feature>
<dbReference type="GO" id="GO:0019323">
    <property type="term" value="P:pentose catabolic process"/>
    <property type="evidence" value="ECO:0007669"/>
    <property type="project" value="UniProtKB-UniRule"/>
</dbReference>
<dbReference type="RefSeq" id="WP_109984457.1">
    <property type="nucleotide sequence ID" value="NZ_QGTD01000008.1"/>
</dbReference>
<protein>
    <recommendedName>
        <fullName evidence="7 10">Ribulose-phosphate 3-epimerase</fullName>
        <ecNumber evidence="7 10">5.1.3.1</ecNumber>
    </recommendedName>
</protein>
<dbReference type="HAMAP" id="MF_02227">
    <property type="entry name" value="RPE"/>
    <property type="match status" value="1"/>
</dbReference>
<feature type="binding site" evidence="10 14">
    <location>
        <begin position="197"/>
        <end position="198"/>
    </location>
    <ligand>
        <name>substrate</name>
    </ligand>
</feature>
<dbReference type="PROSITE" id="PS01085">
    <property type="entry name" value="RIBUL_P_3_EPIMER_1"/>
    <property type="match status" value="1"/>
</dbReference>
<keyword evidence="9 10" id="KW-0413">Isomerase</keyword>
<dbReference type="InterPro" id="IPR026019">
    <property type="entry name" value="Ribul_P_3_epim"/>
</dbReference>
<evidence type="ECO:0000256" key="12">
    <source>
        <dbReference type="PIRSR" id="PIRSR001461-1"/>
    </source>
</evidence>
<evidence type="ECO:0000256" key="9">
    <source>
        <dbReference type="ARBA" id="ARBA00023235"/>
    </source>
</evidence>
<dbReference type="InterPro" id="IPR000056">
    <property type="entry name" value="Ribul_P_3_epim-like"/>
</dbReference>
<proteinExistence type="inferred from homology"/>
<dbReference type="PANTHER" id="PTHR11749">
    <property type="entry name" value="RIBULOSE-5-PHOSPHATE-3-EPIMERASE"/>
    <property type="match status" value="1"/>
</dbReference>
<keyword evidence="10 11" id="KW-0119">Carbohydrate metabolism</keyword>
<keyword evidence="13" id="KW-0170">Cobalt</keyword>
<keyword evidence="13" id="KW-0862">Zinc</keyword>
<feature type="binding site" evidence="10 14">
    <location>
        <position position="8"/>
    </location>
    <ligand>
        <name>substrate</name>
    </ligand>
</feature>
<sequence length="216" mass="23765">MTVKLAPSILSADFSILREEIEDVVNGGADYIHIDVMDGHFVPNITIGPLVVSSIRPITSTVLDVHLMIENPDRYIPQFAEAGADIITVHVEACRHLHRTIHLIKETGKKAGVVINPATPVESIKPILKYVDLVLFMTVNPGFGGQLFIPEVLDKVKQAVSWREDFDLSFEIEVDGGVNENTVKQCKEAGVDVLVAGSAIFNKKDRQKAMNILRNA</sequence>
<feature type="active site" description="Proton acceptor" evidence="10 12">
    <location>
        <position position="35"/>
    </location>
</feature>
<feature type="binding site" evidence="10">
    <location>
        <begin position="175"/>
        <end position="177"/>
    </location>
    <ligand>
        <name>substrate</name>
    </ligand>
</feature>
<dbReference type="PIRSF" id="PIRSF001461">
    <property type="entry name" value="RPE"/>
    <property type="match status" value="1"/>
</dbReference>
<dbReference type="FunFam" id="3.20.20.70:FF:000004">
    <property type="entry name" value="Ribulose-phosphate 3-epimerase"/>
    <property type="match status" value="1"/>
</dbReference>
<dbReference type="CDD" id="cd00429">
    <property type="entry name" value="RPE"/>
    <property type="match status" value="1"/>
</dbReference>
<comment type="cofactor">
    <cofactor evidence="10 13">
        <name>a divalent metal cation</name>
        <dbReference type="ChEBI" id="CHEBI:60240"/>
    </cofactor>
    <text evidence="10 13">Binds 1 divalent metal cation per subunit.</text>
</comment>
<feature type="binding site" evidence="10 14">
    <location>
        <begin position="142"/>
        <end position="145"/>
    </location>
    <ligand>
        <name>substrate</name>
    </ligand>
</feature>
<evidence type="ECO:0000256" key="4">
    <source>
        <dbReference type="ARBA" id="ARBA00001947"/>
    </source>
</evidence>
<comment type="cofactor">
    <cofactor evidence="4">
        <name>Zn(2+)</name>
        <dbReference type="ChEBI" id="CHEBI:29105"/>
    </cofactor>
</comment>
<feature type="active site" description="Proton donor" evidence="10 12">
    <location>
        <position position="175"/>
    </location>
</feature>
<keyword evidence="16" id="KW-1185">Reference proteome</keyword>
<dbReference type="OrthoDB" id="1645589at2"/>
<dbReference type="Gene3D" id="3.20.20.70">
    <property type="entry name" value="Aldolase class I"/>
    <property type="match status" value="1"/>
</dbReference>
<dbReference type="InterPro" id="IPR013785">
    <property type="entry name" value="Aldolase_TIM"/>
</dbReference>